<dbReference type="SMART" id="SM00342">
    <property type="entry name" value="HTH_ARAC"/>
    <property type="match status" value="1"/>
</dbReference>
<comment type="caution">
    <text evidence="4">The sequence shown here is derived from an EMBL/GenBank/DDBJ whole genome shotgun (WGS) entry which is preliminary data.</text>
</comment>
<gene>
    <name evidence="4" type="ORF">EV681_2827</name>
</gene>
<protein>
    <submittedName>
        <fullName evidence="4">Transcriptional regulator GlxA family with amidase domain</fullName>
    </submittedName>
</protein>
<dbReference type="InterPro" id="IPR002818">
    <property type="entry name" value="DJ-1/PfpI"/>
</dbReference>
<evidence type="ECO:0000313" key="5">
    <source>
        <dbReference type="Proteomes" id="UP000293398"/>
    </source>
</evidence>
<dbReference type="InterPro" id="IPR018060">
    <property type="entry name" value="HTH_AraC"/>
</dbReference>
<dbReference type="InterPro" id="IPR052158">
    <property type="entry name" value="INH-QAR"/>
</dbReference>
<keyword evidence="5" id="KW-1185">Reference proteome</keyword>
<feature type="domain" description="HTH araC/xylS-type" evidence="3">
    <location>
        <begin position="231"/>
        <end position="329"/>
    </location>
</feature>
<evidence type="ECO:0000313" key="4">
    <source>
        <dbReference type="EMBL" id="RZT94408.1"/>
    </source>
</evidence>
<name>A0A4Q7VFL0_9BURK</name>
<evidence type="ECO:0000259" key="3">
    <source>
        <dbReference type="PROSITE" id="PS01124"/>
    </source>
</evidence>
<keyword evidence="2" id="KW-0804">Transcription</keyword>
<dbReference type="Pfam" id="PF01965">
    <property type="entry name" value="DJ-1_PfpI"/>
    <property type="match status" value="1"/>
</dbReference>
<dbReference type="Proteomes" id="UP000293398">
    <property type="component" value="Unassembled WGS sequence"/>
</dbReference>
<proteinExistence type="predicted"/>
<dbReference type="EMBL" id="SHKO01000002">
    <property type="protein sequence ID" value="RZT94408.1"/>
    <property type="molecule type" value="Genomic_DNA"/>
</dbReference>
<evidence type="ECO:0000256" key="1">
    <source>
        <dbReference type="ARBA" id="ARBA00023015"/>
    </source>
</evidence>
<dbReference type="PANTHER" id="PTHR43130:SF3">
    <property type="entry name" value="HTH-TYPE TRANSCRIPTIONAL REGULATOR RV1931C"/>
    <property type="match status" value="1"/>
</dbReference>
<dbReference type="SUPFAM" id="SSF46689">
    <property type="entry name" value="Homeodomain-like"/>
    <property type="match status" value="2"/>
</dbReference>
<dbReference type="AlphaFoldDB" id="A0A4Q7VFL0"/>
<dbReference type="CDD" id="cd03137">
    <property type="entry name" value="GATase1_AraC_1"/>
    <property type="match status" value="1"/>
</dbReference>
<dbReference type="SUPFAM" id="SSF52317">
    <property type="entry name" value="Class I glutamine amidotransferase-like"/>
    <property type="match status" value="1"/>
</dbReference>
<keyword evidence="1" id="KW-0805">Transcription regulation</keyword>
<dbReference type="GO" id="GO:0003700">
    <property type="term" value="F:DNA-binding transcription factor activity"/>
    <property type="evidence" value="ECO:0007669"/>
    <property type="project" value="InterPro"/>
</dbReference>
<accession>A0A4Q7VFL0</accession>
<dbReference type="Gene3D" id="3.40.50.880">
    <property type="match status" value="1"/>
</dbReference>
<dbReference type="GO" id="GO:0043565">
    <property type="term" value="F:sequence-specific DNA binding"/>
    <property type="evidence" value="ECO:0007669"/>
    <property type="project" value="InterPro"/>
</dbReference>
<sequence>MQSNAAILVLNDVLPTFSANMKIAFYIFPDFQLLDLSGPHTAFQIASTRQAPSPYTISLLSATGGAITSSGGVSVLSEKLENQAPDTLIVCGGQGVGALLEDETAMQRLDDAAAKSRRIASVCTGAFILAHLGLLNQKRATTHWQQVARMQKTYPHVRMDGDRIFVRDGNIWTSAGITSGIDLALALIEQDCGSIMSRDVAQHMVVSQRRAGGQSQFSPILQMEPETARIRKAMDYAQQHLREIRDMEQLAAIACLSVRQFSRMFKAETGETPARAIERLRIEAARSRLESGTGNIQQIAAAVGFGTQERMRRAFIRWTGHPPQVIRRRMLAAERR</sequence>
<evidence type="ECO:0000256" key="2">
    <source>
        <dbReference type="ARBA" id="ARBA00023163"/>
    </source>
</evidence>
<dbReference type="InterPro" id="IPR029062">
    <property type="entry name" value="Class_I_gatase-like"/>
</dbReference>
<dbReference type="Pfam" id="PF12833">
    <property type="entry name" value="HTH_18"/>
    <property type="match status" value="1"/>
</dbReference>
<reference evidence="4 5" key="1">
    <citation type="submission" date="2019-02" db="EMBL/GenBank/DDBJ databases">
        <title>Genomic Encyclopedia of Type Strains, Phase IV (KMG-IV): sequencing the most valuable type-strain genomes for metagenomic binning, comparative biology and taxonomic classification.</title>
        <authorList>
            <person name="Goeker M."/>
        </authorList>
    </citation>
    <scope>NUCLEOTIDE SEQUENCE [LARGE SCALE GENOMIC DNA]</scope>
    <source>
        <strain evidence="4 5">DSM 23814</strain>
    </source>
</reference>
<dbReference type="Gene3D" id="1.10.10.60">
    <property type="entry name" value="Homeodomain-like"/>
    <property type="match status" value="1"/>
</dbReference>
<dbReference type="PROSITE" id="PS01124">
    <property type="entry name" value="HTH_ARAC_FAMILY_2"/>
    <property type="match status" value="1"/>
</dbReference>
<organism evidence="4 5">
    <name type="scientific">Advenella incenata</name>
    <dbReference type="NCBI Taxonomy" id="267800"/>
    <lineage>
        <taxon>Bacteria</taxon>
        <taxon>Pseudomonadati</taxon>
        <taxon>Pseudomonadota</taxon>
        <taxon>Betaproteobacteria</taxon>
        <taxon>Burkholderiales</taxon>
        <taxon>Alcaligenaceae</taxon>
    </lineage>
</organism>
<dbReference type="InterPro" id="IPR009057">
    <property type="entry name" value="Homeodomain-like_sf"/>
</dbReference>
<dbReference type="PANTHER" id="PTHR43130">
    <property type="entry name" value="ARAC-FAMILY TRANSCRIPTIONAL REGULATOR"/>
    <property type="match status" value="1"/>
</dbReference>